<reference evidence="3" key="2">
    <citation type="submission" date="2025-08" db="UniProtKB">
        <authorList>
            <consortium name="Ensembl"/>
        </authorList>
    </citation>
    <scope>IDENTIFICATION</scope>
</reference>
<dbReference type="Ensembl" id="ENSACAT00000041780.1">
    <property type="protein sequence ID" value="ENSACAP00000028826.1"/>
    <property type="gene ID" value="ENSACAG00000035790.1"/>
</dbReference>
<dbReference type="Proteomes" id="UP000001646">
    <property type="component" value="Chromosome 5"/>
</dbReference>
<dbReference type="Pfam" id="PF16178">
    <property type="entry name" value="Anoct_dimer"/>
    <property type="match status" value="1"/>
</dbReference>
<name>A0A803T0T6_ANOCA</name>
<dbReference type="PANTHER" id="PTHR12308">
    <property type="entry name" value="ANOCTAMIN"/>
    <property type="match status" value="1"/>
</dbReference>
<reference evidence="3" key="3">
    <citation type="submission" date="2025-09" db="UniProtKB">
        <authorList>
            <consortium name="Ensembl"/>
        </authorList>
    </citation>
    <scope>IDENTIFICATION</scope>
</reference>
<protein>
    <recommendedName>
        <fullName evidence="2">Anoctamin dimerisation domain-containing protein</fullName>
    </recommendedName>
</protein>
<sequence>MYLPTFFQVINNYMDGAQVGATERTVPGMMHFRDSKRKVDYVLAYHYRKRISHVGDGSPGLLHRPPSLAIISNGETAKTQPEQQQQRNPNVPCPDSEIVDLGPLDVLEETKWEQRNQFESNLVEAGLEIEKDVEKKSQGLSFVRIHAPWNVLSREAEFLKIKMPTKKVRKTKIHPHPPPPKNLLNFLIWKVIVSDLCIYLGEL</sequence>
<evidence type="ECO:0000256" key="1">
    <source>
        <dbReference type="SAM" id="MobiDB-lite"/>
    </source>
</evidence>
<keyword evidence="4" id="KW-1185">Reference proteome</keyword>
<dbReference type="AlphaFoldDB" id="A0A803T0T6"/>
<feature type="domain" description="Anoctamin dimerisation" evidence="2">
    <location>
        <begin position="32"/>
        <end position="177"/>
    </location>
</feature>
<evidence type="ECO:0000259" key="2">
    <source>
        <dbReference type="Pfam" id="PF16178"/>
    </source>
</evidence>
<feature type="compositionally biased region" description="Polar residues" evidence="1">
    <location>
        <begin position="76"/>
        <end position="89"/>
    </location>
</feature>
<accession>A0A803T0T6</accession>
<feature type="region of interest" description="Disordered" evidence="1">
    <location>
        <begin position="76"/>
        <end position="95"/>
    </location>
</feature>
<evidence type="ECO:0000313" key="3">
    <source>
        <dbReference type="Ensembl" id="ENSACAP00000028826.1"/>
    </source>
</evidence>
<dbReference type="InterPro" id="IPR007632">
    <property type="entry name" value="Anoctamin"/>
</dbReference>
<dbReference type="GeneTree" id="ENSGT00940000155840"/>
<organism evidence="3 4">
    <name type="scientific">Anolis carolinensis</name>
    <name type="common">Green anole</name>
    <name type="synonym">American chameleon</name>
    <dbReference type="NCBI Taxonomy" id="28377"/>
    <lineage>
        <taxon>Eukaryota</taxon>
        <taxon>Metazoa</taxon>
        <taxon>Chordata</taxon>
        <taxon>Craniata</taxon>
        <taxon>Vertebrata</taxon>
        <taxon>Euteleostomi</taxon>
        <taxon>Lepidosauria</taxon>
        <taxon>Squamata</taxon>
        <taxon>Bifurcata</taxon>
        <taxon>Unidentata</taxon>
        <taxon>Episquamata</taxon>
        <taxon>Toxicofera</taxon>
        <taxon>Iguania</taxon>
        <taxon>Dactyloidae</taxon>
        <taxon>Anolis</taxon>
    </lineage>
</organism>
<evidence type="ECO:0000313" key="4">
    <source>
        <dbReference type="Proteomes" id="UP000001646"/>
    </source>
</evidence>
<dbReference type="PANTHER" id="PTHR12308:SF20">
    <property type="entry name" value="ANOCTAMIN-2"/>
    <property type="match status" value="1"/>
</dbReference>
<reference evidence="3 4" key="1">
    <citation type="submission" date="2009-12" db="EMBL/GenBank/DDBJ databases">
        <title>The Genome Sequence of Anolis carolinensis (Green Anole Lizard).</title>
        <authorList>
            <consortium name="The Genome Sequencing Platform"/>
            <person name="Di Palma F."/>
            <person name="Alfoldi J."/>
            <person name="Heiman D."/>
            <person name="Young S."/>
            <person name="Grabherr M."/>
            <person name="Johnson J."/>
            <person name="Lander E.S."/>
            <person name="Lindblad-Toh K."/>
        </authorList>
    </citation>
    <scope>NUCLEOTIDE SEQUENCE [LARGE SCALE GENOMIC DNA]</scope>
    <source>
        <strain evidence="3 4">JBL SC #1</strain>
    </source>
</reference>
<dbReference type="InterPro" id="IPR032394">
    <property type="entry name" value="Anoct_dimer"/>
</dbReference>
<proteinExistence type="predicted"/>
<dbReference type="GO" id="GO:0046983">
    <property type="term" value="F:protein dimerization activity"/>
    <property type="evidence" value="ECO:0007669"/>
    <property type="project" value="InterPro"/>
</dbReference>